<keyword evidence="3" id="KW-1185">Reference proteome</keyword>
<keyword evidence="1" id="KW-0732">Signal</keyword>
<evidence type="ECO:0000256" key="1">
    <source>
        <dbReference type="SAM" id="SignalP"/>
    </source>
</evidence>
<feature type="signal peptide" evidence="1">
    <location>
        <begin position="1"/>
        <end position="21"/>
    </location>
</feature>
<dbReference type="EMBL" id="CADEAL010002558">
    <property type="protein sequence ID" value="CAB1441073.1"/>
    <property type="molecule type" value="Genomic_DNA"/>
</dbReference>
<comment type="caution">
    <text evidence="2">The sequence shown here is derived from an EMBL/GenBank/DDBJ whole genome shotgun (WGS) entry which is preliminary data.</text>
</comment>
<feature type="chain" id="PRO_5040152005" description="Secreted protein" evidence="1">
    <location>
        <begin position="22"/>
        <end position="92"/>
    </location>
</feature>
<reference evidence="2" key="1">
    <citation type="submission" date="2020-03" db="EMBL/GenBank/DDBJ databases">
        <authorList>
            <person name="Weist P."/>
        </authorList>
    </citation>
    <scope>NUCLEOTIDE SEQUENCE</scope>
</reference>
<dbReference type="Proteomes" id="UP001153269">
    <property type="component" value="Unassembled WGS sequence"/>
</dbReference>
<proteinExistence type="predicted"/>
<accession>A0A9N7V1K1</accession>
<evidence type="ECO:0000313" key="3">
    <source>
        <dbReference type="Proteomes" id="UP001153269"/>
    </source>
</evidence>
<gene>
    <name evidence="2" type="ORF">PLEPLA_LOCUS28859</name>
</gene>
<protein>
    <recommendedName>
        <fullName evidence="4">Secreted protein</fullName>
    </recommendedName>
</protein>
<organism evidence="2 3">
    <name type="scientific">Pleuronectes platessa</name>
    <name type="common">European plaice</name>
    <dbReference type="NCBI Taxonomy" id="8262"/>
    <lineage>
        <taxon>Eukaryota</taxon>
        <taxon>Metazoa</taxon>
        <taxon>Chordata</taxon>
        <taxon>Craniata</taxon>
        <taxon>Vertebrata</taxon>
        <taxon>Euteleostomi</taxon>
        <taxon>Actinopterygii</taxon>
        <taxon>Neopterygii</taxon>
        <taxon>Teleostei</taxon>
        <taxon>Neoteleostei</taxon>
        <taxon>Acanthomorphata</taxon>
        <taxon>Carangaria</taxon>
        <taxon>Pleuronectiformes</taxon>
        <taxon>Pleuronectoidei</taxon>
        <taxon>Pleuronectidae</taxon>
        <taxon>Pleuronectes</taxon>
    </lineage>
</organism>
<evidence type="ECO:0000313" key="2">
    <source>
        <dbReference type="EMBL" id="CAB1441073.1"/>
    </source>
</evidence>
<evidence type="ECO:0008006" key="4">
    <source>
        <dbReference type="Google" id="ProtNLM"/>
    </source>
</evidence>
<dbReference type="AlphaFoldDB" id="A0A9N7V1K1"/>
<name>A0A9N7V1K1_PLEPL</name>
<sequence length="92" mass="10626">MDRASRAGLFLMNLWILTVKSMFHFPSTESLRAQGEPLLKSRFWRWQQEEEEEGGGIALLFIIRGASLRSRIQQGIGLKEWLYVGKTLFTVP</sequence>